<dbReference type="EMBL" id="CP000492">
    <property type="protein sequence ID" value="ABL64618.1"/>
    <property type="molecule type" value="Genomic_DNA"/>
</dbReference>
<dbReference type="SUPFAM" id="SSF53335">
    <property type="entry name" value="S-adenosyl-L-methionine-dependent methyltransferases"/>
    <property type="match status" value="1"/>
</dbReference>
<dbReference type="STRING" id="290317.Cpha266_0562"/>
<dbReference type="InterPro" id="IPR029063">
    <property type="entry name" value="SAM-dependent_MTases_sf"/>
</dbReference>
<evidence type="ECO:0000313" key="2">
    <source>
        <dbReference type="Proteomes" id="UP000008701"/>
    </source>
</evidence>
<keyword evidence="1" id="KW-0808">Transferase</keyword>
<dbReference type="Gene3D" id="3.40.50.150">
    <property type="entry name" value="Vaccinia Virus protein VP39"/>
    <property type="match status" value="1"/>
</dbReference>
<keyword evidence="1" id="KW-0489">Methyltransferase</keyword>
<dbReference type="HOGENOM" id="CLU_082963_2_0_10"/>
<dbReference type="CDD" id="cd02440">
    <property type="entry name" value="AdoMet_MTases"/>
    <property type="match status" value="1"/>
</dbReference>
<reference evidence="1 2" key="1">
    <citation type="submission" date="2006-12" db="EMBL/GenBank/DDBJ databases">
        <title>Complete sequence of Chlorobium phaeobacteroides DSM 266.</title>
        <authorList>
            <consortium name="US DOE Joint Genome Institute"/>
            <person name="Copeland A."/>
            <person name="Lucas S."/>
            <person name="Lapidus A."/>
            <person name="Barry K."/>
            <person name="Detter J.C."/>
            <person name="Glavina del Rio T."/>
            <person name="Hammon N."/>
            <person name="Israni S."/>
            <person name="Pitluck S."/>
            <person name="Goltsman E."/>
            <person name="Schmutz J."/>
            <person name="Larimer F."/>
            <person name="Land M."/>
            <person name="Hauser L."/>
            <person name="Mikhailova N."/>
            <person name="Li T."/>
            <person name="Overmann J."/>
            <person name="Bryant D.A."/>
            <person name="Richardson P."/>
        </authorList>
    </citation>
    <scope>NUCLEOTIDE SEQUENCE [LARGE SCALE GENOMIC DNA]</scope>
    <source>
        <strain evidence="1 2">DSM 266</strain>
    </source>
</reference>
<dbReference type="Proteomes" id="UP000008701">
    <property type="component" value="Chromosome"/>
</dbReference>
<dbReference type="eggNOG" id="COG2227">
    <property type="taxonomic scope" value="Bacteria"/>
</dbReference>
<sequence length="239" mass="27145">MDRMLISADKQSREMAELYDALSGEYDLRESPFTFADQTFSFLSVLDSYALLDRITQEEFVKDEQMPYWAEIWPAAIALSSFIAEDLMLEGRRVIEIGAGVGMVSVTAARFGAGVLATDYSTEALRFVRYNALLNRVSLETARLDWRSVMCSEQFDFLFAADVLYERVNLLPVVTAIDKLLKPDGVAYVADPRRRLAEQFLELAAENSFIITPELHEFRIGRPPVAVTIYRITRCQQLS</sequence>
<evidence type="ECO:0000313" key="1">
    <source>
        <dbReference type="EMBL" id="ABL64618.1"/>
    </source>
</evidence>
<dbReference type="GO" id="GO:0032259">
    <property type="term" value="P:methylation"/>
    <property type="evidence" value="ECO:0007669"/>
    <property type="project" value="UniProtKB-KW"/>
</dbReference>
<dbReference type="KEGG" id="cph:Cpha266_0562"/>
<dbReference type="AlphaFoldDB" id="A1BDZ1"/>
<dbReference type="InterPro" id="IPR019410">
    <property type="entry name" value="Methyltransf_16"/>
</dbReference>
<dbReference type="Pfam" id="PF10294">
    <property type="entry name" value="Methyltransf_16"/>
    <property type="match status" value="1"/>
</dbReference>
<accession>A1BDZ1</accession>
<dbReference type="PANTHER" id="PTHR14614:SF132">
    <property type="entry name" value="PROTEIN-LYSINE METHYLTRANSFERASE C42C1.13"/>
    <property type="match status" value="1"/>
</dbReference>
<organism evidence="1 2">
    <name type="scientific">Chlorobium phaeobacteroides (strain DSM 266 / SMG 266 / 2430)</name>
    <dbReference type="NCBI Taxonomy" id="290317"/>
    <lineage>
        <taxon>Bacteria</taxon>
        <taxon>Pseudomonadati</taxon>
        <taxon>Chlorobiota</taxon>
        <taxon>Chlorobiia</taxon>
        <taxon>Chlorobiales</taxon>
        <taxon>Chlorobiaceae</taxon>
        <taxon>Chlorobium/Pelodictyon group</taxon>
        <taxon>Chlorobium</taxon>
    </lineage>
</organism>
<dbReference type="PANTHER" id="PTHR14614">
    <property type="entry name" value="HEPATOCELLULAR CARCINOMA-ASSOCIATED ANTIGEN"/>
    <property type="match status" value="1"/>
</dbReference>
<dbReference type="GO" id="GO:0008168">
    <property type="term" value="F:methyltransferase activity"/>
    <property type="evidence" value="ECO:0007669"/>
    <property type="project" value="UniProtKB-KW"/>
</dbReference>
<name>A1BDZ1_CHLPD</name>
<gene>
    <name evidence="1" type="ordered locus">Cpha266_0562</name>
</gene>
<protein>
    <submittedName>
        <fullName evidence="1">Methyltransferase type 12</fullName>
    </submittedName>
</protein>
<keyword evidence="2" id="KW-1185">Reference proteome</keyword>
<proteinExistence type="predicted"/>
<dbReference type="RefSeq" id="WP_011744451.1">
    <property type="nucleotide sequence ID" value="NC_008639.1"/>
</dbReference>